<protein>
    <recommendedName>
        <fullName evidence="10">Flagellar protein FliL</fullName>
    </recommendedName>
</protein>
<keyword evidence="7 10" id="KW-0283">Flagellar rotation</keyword>
<dbReference type="Proteomes" id="UP001139485">
    <property type="component" value="Unassembled WGS sequence"/>
</dbReference>
<keyword evidence="11" id="KW-0282">Flagellum</keyword>
<evidence type="ECO:0000256" key="9">
    <source>
        <dbReference type="ARBA" id="ARBA00023136"/>
    </source>
</evidence>
<comment type="subcellular location">
    <subcellularLocation>
        <location evidence="2">Cell membrane</location>
        <topology evidence="2">Single-pass membrane protein</topology>
    </subcellularLocation>
</comment>
<organism evidence="11 12">
    <name type="scientific">Nocardioides bruguierae</name>
    <dbReference type="NCBI Taxonomy" id="2945102"/>
    <lineage>
        <taxon>Bacteria</taxon>
        <taxon>Bacillati</taxon>
        <taxon>Actinomycetota</taxon>
        <taxon>Actinomycetes</taxon>
        <taxon>Propionibacteriales</taxon>
        <taxon>Nocardioidaceae</taxon>
        <taxon>Nocardioides</taxon>
    </lineage>
</organism>
<dbReference type="GO" id="GO:0006935">
    <property type="term" value="P:chemotaxis"/>
    <property type="evidence" value="ECO:0007669"/>
    <property type="project" value="UniProtKB-KW"/>
</dbReference>
<evidence type="ECO:0000256" key="3">
    <source>
        <dbReference type="ARBA" id="ARBA00008281"/>
    </source>
</evidence>
<keyword evidence="11" id="KW-0969">Cilium</keyword>
<evidence type="ECO:0000256" key="6">
    <source>
        <dbReference type="ARBA" id="ARBA00022692"/>
    </source>
</evidence>
<sequence length="156" mass="16719">MTATAEDAPAKKKSKLPLIIIIVLVLVIAGGAAWFLFLKPAPDAAAAEEPEPEAGAVLTLEPQQINLAGGHYLQIGIAVQQTIDVAEDLDGSKALDATIELFSGKAVDDLDSQKERTALKEELLTKVESLYNEEATDDADAVVNVMDVYFTTFVYQ</sequence>
<evidence type="ECO:0000313" key="12">
    <source>
        <dbReference type="Proteomes" id="UP001139485"/>
    </source>
</evidence>
<comment type="caution">
    <text evidence="11">The sequence shown here is derived from an EMBL/GenBank/DDBJ whole genome shotgun (WGS) entry which is preliminary data.</text>
</comment>
<feature type="transmembrane region" description="Helical" evidence="10">
    <location>
        <begin position="16"/>
        <end position="37"/>
    </location>
</feature>
<proteinExistence type="inferred from homology"/>
<gene>
    <name evidence="11" type="ORF">M8330_19895</name>
</gene>
<comment type="similarity">
    <text evidence="3 10">Belongs to the FliL family.</text>
</comment>
<evidence type="ECO:0000256" key="4">
    <source>
        <dbReference type="ARBA" id="ARBA00022475"/>
    </source>
</evidence>
<evidence type="ECO:0000256" key="8">
    <source>
        <dbReference type="ARBA" id="ARBA00022989"/>
    </source>
</evidence>
<dbReference type="PANTHER" id="PTHR35091:SF2">
    <property type="entry name" value="FLAGELLAR PROTEIN FLIL"/>
    <property type="match status" value="1"/>
</dbReference>
<dbReference type="EMBL" id="JAMOIL010000039">
    <property type="protein sequence ID" value="MCM0622555.1"/>
    <property type="molecule type" value="Genomic_DNA"/>
</dbReference>
<dbReference type="GO" id="GO:0009425">
    <property type="term" value="C:bacterial-type flagellum basal body"/>
    <property type="evidence" value="ECO:0007669"/>
    <property type="project" value="InterPro"/>
</dbReference>
<accession>A0A9X2II87</accession>
<reference evidence="11" key="1">
    <citation type="submission" date="2022-05" db="EMBL/GenBank/DDBJ databases">
        <authorList>
            <person name="Tuo L."/>
        </authorList>
    </citation>
    <scope>NUCLEOTIDE SEQUENCE</scope>
    <source>
        <strain evidence="11">BSK12Z-4</strain>
    </source>
</reference>
<keyword evidence="11" id="KW-0966">Cell projection</keyword>
<dbReference type="Pfam" id="PF03748">
    <property type="entry name" value="FliL"/>
    <property type="match status" value="1"/>
</dbReference>
<keyword evidence="9 10" id="KW-0472">Membrane</keyword>
<evidence type="ECO:0000313" key="11">
    <source>
        <dbReference type="EMBL" id="MCM0622555.1"/>
    </source>
</evidence>
<keyword evidence="12" id="KW-1185">Reference proteome</keyword>
<dbReference type="InterPro" id="IPR005503">
    <property type="entry name" value="FliL"/>
</dbReference>
<evidence type="ECO:0000256" key="2">
    <source>
        <dbReference type="ARBA" id="ARBA00004162"/>
    </source>
</evidence>
<keyword evidence="5 10" id="KW-0145">Chemotaxis</keyword>
<keyword evidence="6 10" id="KW-0812">Transmembrane</keyword>
<comment type="function">
    <text evidence="1 10">Controls the rotational direction of flagella during chemotaxis.</text>
</comment>
<evidence type="ECO:0000256" key="5">
    <source>
        <dbReference type="ARBA" id="ARBA00022500"/>
    </source>
</evidence>
<dbReference type="GO" id="GO:0071978">
    <property type="term" value="P:bacterial-type flagellum-dependent swarming motility"/>
    <property type="evidence" value="ECO:0007669"/>
    <property type="project" value="TreeGrafter"/>
</dbReference>
<evidence type="ECO:0000256" key="1">
    <source>
        <dbReference type="ARBA" id="ARBA00002254"/>
    </source>
</evidence>
<keyword evidence="8 10" id="KW-1133">Transmembrane helix</keyword>
<name>A0A9X2II87_9ACTN</name>
<evidence type="ECO:0000256" key="10">
    <source>
        <dbReference type="RuleBase" id="RU364125"/>
    </source>
</evidence>
<dbReference type="GO" id="GO:0005886">
    <property type="term" value="C:plasma membrane"/>
    <property type="evidence" value="ECO:0007669"/>
    <property type="project" value="UniProtKB-SubCell"/>
</dbReference>
<keyword evidence="4 10" id="KW-1003">Cell membrane</keyword>
<evidence type="ECO:0000256" key="7">
    <source>
        <dbReference type="ARBA" id="ARBA00022779"/>
    </source>
</evidence>
<dbReference type="RefSeq" id="WP_250057740.1">
    <property type="nucleotide sequence ID" value="NZ_JAMJPH010000040.1"/>
</dbReference>
<dbReference type="AlphaFoldDB" id="A0A9X2II87"/>
<dbReference type="PANTHER" id="PTHR35091">
    <property type="entry name" value="FLAGELLAR PROTEIN FLIL"/>
    <property type="match status" value="1"/>
</dbReference>